<gene>
    <name evidence="2" type="ORF">C496_19105</name>
</gene>
<dbReference type="AlphaFoldDB" id="L9VKI8"/>
<comment type="caution">
    <text evidence="2">The sequence shown here is derived from an EMBL/GenBank/DDBJ whole genome shotgun (WGS) entry which is preliminary data.</text>
</comment>
<reference evidence="2 3" key="1">
    <citation type="journal article" date="2014" name="PLoS Genet.">
        <title>Phylogenetically driven sequencing of extremely halophilic archaea reveals strategies for static and dynamic osmo-response.</title>
        <authorList>
            <person name="Becker E.A."/>
            <person name="Seitzer P.M."/>
            <person name="Tritt A."/>
            <person name="Larsen D."/>
            <person name="Krusor M."/>
            <person name="Yao A.I."/>
            <person name="Wu D."/>
            <person name="Madern D."/>
            <person name="Eisen J.A."/>
            <person name="Darling A.E."/>
            <person name="Facciotti M.T."/>
        </authorList>
    </citation>
    <scope>NUCLEOTIDE SEQUENCE [LARGE SCALE GENOMIC DNA]</scope>
    <source>
        <strain evidence="2 3">GA33</strain>
    </source>
</reference>
<evidence type="ECO:0000256" key="1">
    <source>
        <dbReference type="SAM" id="Phobius"/>
    </source>
</evidence>
<keyword evidence="1" id="KW-0472">Membrane</keyword>
<keyword evidence="1" id="KW-0812">Transmembrane</keyword>
<accession>L9VKI8</accession>
<keyword evidence="1" id="KW-1133">Transmembrane helix</keyword>
<dbReference type="RefSeq" id="WP_006091953.1">
    <property type="nucleotide sequence ID" value="NZ_AOHW01000045.1"/>
</dbReference>
<sequence length="318" mass="34465">MVLHFGKATGIFLKTMPFVFLRMGVGLLLGIISILYFGIVIWLGMTLLDAGTISGWIAGVGLLLAIVIFVGAWRLVSRYVLYLVKAGHIAVIAHIVDTGEVPSNQLQYGTSQVKAHFKEASALFAVDQLVKGVIRQFNGKVASVSNLVAFSGGVRSLVRLVGRAIAIAASYIDEAIIAYMFTTEEENPWRAARDGVVLYGKNWKPVLASTLVIILGLYAATFGLLLALTPLASVLGTLSTTLEITGWVVVGGLVLTAYTGFLNPWVKTVVITTFLVEAREDTPDSETMDRIADRSKKFRELMKNAEEDVDEEISAPAR</sequence>
<dbReference type="OrthoDB" id="204636at2157"/>
<dbReference type="eggNOG" id="arCOG11957">
    <property type="taxonomic scope" value="Archaea"/>
</dbReference>
<organism evidence="2 3">
    <name type="scientific">Natronorubrum tibetense GA33</name>
    <dbReference type="NCBI Taxonomy" id="1114856"/>
    <lineage>
        <taxon>Archaea</taxon>
        <taxon>Methanobacteriati</taxon>
        <taxon>Methanobacteriota</taxon>
        <taxon>Stenosarchaea group</taxon>
        <taxon>Halobacteria</taxon>
        <taxon>Halobacteriales</taxon>
        <taxon>Natrialbaceae</taxon>
        <taxon>Natronorubrum</taxon>
    </lineage>
</organism>
<dbReference type="EMBL" id="AOHW01000045">
    <property type="protein sequence ID" value="ELY37649.1"/>
    <property type="molecule type" value="Genomic_DNA"/>
</dbReference>
<name>L9VKI8_9EURY</name>
<dbReference type="Proteomes" id="UP000011599">
    <property type="component" value="Unassembled WGS sequence"/>
</dbReference>
<protein>
    <submittedName>
        <fullName evidence="2">Uncharacterized protein</fullName>
    </submittedName>
</protein>
<feature type="transmembrane region" description="Helical" evidence="1">
    <location>
        <begin position="244"/>
        <end position="262"/>
    </location>
</feature>
<feature type="transmembrane region" description="Helical" evidence="1">
    <location>
        <begin position="20"/>
        <end position="44"/>
    </location>
</feature>
<proteinExistence type="predicted"/>
<evidence type="ECO:0000313" key="2">
    <source>
        <dbReference type="EMBL" id="ELY37649.1"/>
    </source>
</evidence>
<keyword evidence="3" id="KW-1185">Reference proteome</keyword>
<evidence type="ECO:0000313" key="3">
    <source>
        <dbReference type="Proteomes" id="UP000011599"/>
    </source>
</evidence>
<dbReference type="STRING" id="1114856.GCA_000383975_04104"/>
<feature type="transmembrane region" description="Helical" evidence="1">
    <location>
        <begin position="206"/>
        <end position="232"/>
    </location>
</feature>
<dbReference type="PATRIC" id="fig|1114856.3.peg.3959"/>
<feature type="transmembrane region" description="Helical" evidence="1">
    <location>
        <begin position="56"/>
        <end position="76"/>
    </location>
</feature>